<proteinExistence type="inferred from homology"/>
<dbReference type="EMBL" id="KJ776836">
    <property type="protein sequence ID" value="AIA21402.1"/>
    <property type="molecule type" value="Genomic_DNA"/>
</dbReference>
<evidence type="ECO:0000313" key="5">
    <source>
        <dbReference type="EMBL" id="AIA21402.1"/>
    </source>
</evidence>
<evidence type="ECO:0000256" key="3">
    <source>
        <dbReference type="ARBA" id="ARBA00021523"/>
    </source>
</evidence>
<gene>
    <name evidence="5" type="primary">ycf23</name>
</gene>
<organism evidence="5">
    <name type="scientific">Pyropia kanakaensis</name>
    <dbReference type="NCBI Taxonomy" id="139729"/>
    <lineage>
        <taxon>Eukaryota</taxon>
        <taxon>Rhodophyta</taxon>
        <taxon>Bangiophyceae</taxon>
        <taxon>Bangiales</taxon>
        <taxon>Bangiaceae</taxon>
        <taxon>Pyropia</taxon>
    </lineage>
</organism>
<evidence type="ECO:0000256" key="2">
    <source>
        <dbReference type="ARBA" id="ARBA00009664"/>
    </source>
</evidence>
<dbReference type="GO" id="GO:0009536">
    <property type="term" value="C:plastid"/>
    <property type="evidence" value="ECO:0007669"/>
    <property type="project" value="UniProtKB-SubCell"/>
</dbReference>
<protein>
    <recommendedName>
        <fullName evidence="3">Uncharacterized protein ycf23</fullName>
    </recommendedName>
</protein>
<comment type="similarity">
    <text evidence="2">Belongs to the ycf23 family.</text>
</comment>
<evidence type="ECO:0000256" key="4">
    <source>
        <dbReference type="ARBA" id="ARBA00022640"/>
    </source>
</evidence>
<dbReference type="PANTHER" id="PTHR36895">
    <property type="match status" value="1"/>
</dbReference>
<evidence type="ECO:0000256" key="1">
    <source>
        <dbReference type="ARBA" id="ARBA00004474"/>
    </source>
</evidence>
<comment type="subcellular location">
    <subcellularLocation>
        <location evidence="1">Plastid</location>
    </subcellularLocation>
</comment>
<dbReference type="SUPFAM" id="SSF51395">
    <property type="entry name" value="FMN-linked oxidoreductases"/>
    <property type="match status" value="1"/>
</dbReference>
<dbReference type="AlphaFoldDB" id="A0A059XBU3"/>
<keyword evidence="4 5" id="KW-0934">Plastid</keyword>
<reference evidence="5" key="1">
    <citation type="journal article" date="2014" name="Sci. Rep.">
        <title>Minimally destructive sampling of type specimens of Pyropia (Bangiales, Rhodophyta) recovers complete plastid and mitochondrial genomes.</title>
        <authorList>
            <person name="Hughey J.R."/>
            <person name="Gabrielson P.W."/>
            <person name="Rohmer L."/>
            <person name="Tortolani J."/>
            <person name="Silva M."/>
            <person name="Miller K.A."/>
            <person name="Young J.D."/>
            <person name="Martell C."/>
            <person name="Ruediger E."/>
        </authorList>
    </citation>
    <scope>NUCLEOTIDE SEQUENCE</scope>
</reference>
<dbReference type="PANTHER" id="PTHR36895:SF1">
    <property type="entry name" value="YCF23 PROTEIN"/>
    <property type="match status" value="1"/>
</dbReference>
<geneLocation type="plastid" evidence="5"/>
<accession>A0A059XBU3</accession>
<dbReference type="Pfam" id="PF04481">
    <property type="entry name" value="DUF561"/>
    <property type="match status" value="1"/>
</dbReference>
<name>A0A059XBU3_9RHOD</name>
<dbReference type="InterPro" id="IPR007570">
    <property type="entry name" value="Uncharacterised_Ycf23"/>
</dbReference>
<sequence length="269" mass="29515">MTISLSIANDFNDKIAIKVITGLNNFNIKQIKQMTQAAEIAGATYMDIAAEINIIKELQSTTTIPLCVSAVSAQKLFDCKQAGVQILEIGNYDAFYEQGRLFSSEEIMQISDDIRNLLPSTTLCVTIPHVLCIKEQIRLTQRLRNIGVDIIQTEGKTTSFSKQGDLSGMIQKSASTCSSTYTIARNSDMHIISASGISALTSPISFLYGASCVGIGNNIKRLNSIKSMAMYIYEMKTAIKYNRSEKRNITHSIKKSSITCNLLSSVLKG</sequence>